<dbReference type="Proteomes" id="UP001549167">
    <property type="component" value="Unassembled WGS sequence"/>
</dbReference>
<organism evidence="2 3">
    <name type="scientific">Alkalibacillus flavidus</name>
    <dbReference type="NCBI Taxonomy" id="546021"/>
    <lineage>
        <taxon>Bacteria</taxon>
        <taxon>Bacillati</taxon>
        <taxon>Bacillota</taxon>
        <taxon>Bacilli</taxon>
        <taxon>Bacillales</taxon>
        <taxon>Bacillaceae</taxon>
        <taxon>Alkalibacillus</taxon>
    </lineage>
</organism>
<evidence type="ECO:0000256" key="1">
    <source>
        <dbReference type="SAM" id="Phobius"/>
    </source>
</evidence>
<protein>
    <submittedName>
        <fullName evidence="2">Membrane protein (TIGR04086 family)</fullName>
    </submittedName>
</protein>
<keyword evidence="1" id="KW-1133">Transmembrane helix</keyword>
<name>A0ABV2KSG9_9BACI</name>
<dbReference type="EMBL" id="JBEPMX010000002">
    <property type="protein sequence ID" value="MET3682522.1"/>
    <property type="molecule type" value="Genomic_DNA"/>
</dbReference>
<feature type="transmembrane region" description="Helical" evidence="1">
    <location>
        <begin position="99"/>
        <end position="119"/>
    </location>
</feature>
<evidence type="ECO:0000313" key="3">
    <source>
        <dbReference type="Proteomes" id="UP001549167"/>
    </source>
</evidence>
<feature type="transmembrane region" description="Helical" evidence="1">
    <location>
        <begin position="7"/>
        <end position="30"/>
    </location>
</feature>
<dbReference type="Pfam" id="PF12670">
    <property type="entry name" value="DUF3792"/>
    <property type="match status" value="1"/>
</dbReference>
<evidence type="ECO:0000313" key="2">
    <source>
        <dbReference type="EMBL" id="MET3682522.1"/>
    </source>
</evidence>
<keyword evidence="1" id="KW-0812">Transmembrane</keyword>
<comment type="caution">
    <text evidence="2">The sequence shown here is derived from an EMBL/GenBank/DDBJ whole genome shotgun (WGS) entry which is preliminary data.</text>
</comment>
<feature type="transmembrane region" description="Helical" evidence="1">
    <location>
        <begin position="42"/>
        <end position="61"/>
    </location>
</feature>
<dbReference type="RefSeq" id="WP_354219139.1">
    <property type="nucleotide sequence ID" value="NZ_JBEPMX010000002.1"/>
</dbReference>
<reference evidence="2 3" key="1">
    <citation type="submission" date="2024-06" db="EMBL/GenBank/DDBJ databases">
        <title>Genomic Encyclopedia of Type Strains, Phase IV (KMG-IV): sequencing the most valuable type-strain genomes for metagenomic binning, comparative biology and taxonomic classification.</title>
        <authorList>
            <person name="Goeker M."/>
        </authorList>
    </citation>
    <scope>NUCLEOTIDE SEQUENCE [LARGE SCALE GENOMIC DNA]</scope>
    <source>
        <strain evidence="2 3">DSM 23520</strain>
    </source>
</reference>
<dbReference type="NCBIfam" id="TIGR04086">
    <property type="entry name" value="TIGR04086_membr"/>
    <property type="match status" value="1"/>
</dbReference>
<feature type="transmembrane region" description="Helical" evidence="1">
    <location>
        <begin position="68"/>
        <end position="87"/>
    </location>
</feature>
<accession>A0ABV2KSG9</accession>
<keyword evidence="1" id="KW-0472">Membrane</keyword>
<proteinExistence type="predicted"/>
<sequence>MNNRFKAVLFGVLLVYGLMLSASFILALFVRFDWISTQSLDWLPFLISLTIMLLGGGLSGFRSSEKGWLSGVLVGVIYTVMIMLYQFLAHDVWLHDGQWLHFITFLLASISGGIIGVQLNQRND</sequence>
<keyword evidence="3" id="KW-1185">Reference proteome</keyword>
<gene>
    <name evidence="2" type="ORF">ABID56_000603</name>
</gene>
<dbReference type="InterPro" id="IPR023804">
    <property type="entry name" value="DUF3792_TM"/>
</dbReference>